<organism evidence="1">
    <name type="scientific">marine sediment metagenome</name>
    <dbReference type="NCBI Taxonomy" id="412755"/>
    <lineage>
        <taxon>unclassified sequences</taxon>
        <taxon>metagenomes</taxon>
        <taxon>ecological metagenomes</taxon>
    </lineage>
</organism>
<name>X1TUQ5_9ZZZZ</name>
<evidence type="ECO:0000313" key="1">
    <source>
        <dbReference type="EMBL" id="GAJ09068.1"/>
    </source>
</evidence>
<reference evidence="1" key="1">
    <citation type="journal article" date="2014" name="Front. Microbiol.">
        <title>High frequency of phylogenetically diverse reductive dehalogenase-homologous genes in deep subseafloor sedimentary metagenomes.</title>
        <authorList>
            <person name="Kawai M."/>
            <person name="Futagami T."/>
            <person name="Toyoda A."/>
            <person name="Takaki Y."/>
            <person name="Nishi S."/>
            <person name="Hori S."/>
            <person name="Arai W."/>
            <person name="Tsubouchi T."/>
            <person name="Morono Y."/>
            <person name="Uchiyama I."/>
            <person name="Ito T."/>
            <person name="Fujiyama A."/>
            <person name="Inagaki F."/>
            <person name="Takami H."/>
        </authorList>
    </citation>
    <scope>NUCLEOTIDE SEQUENCE</scope>
    <source>
        <strain evidence="1">Expedition CK06-06</strain>
    </source>
</reference>
<proteinExistence type="predicted"/>
<dbReference type="EMBL" id="BARW01025480">
    <property type="protein sequence ID" value="GAJ09068.1"/>
    <property type="molecule type" value="Genomic_DNA"/>
</dbReference>
<gene>
    <name evidence="1" type="ORF">S12H4_41762</name>
</gene>
<accession>X1TUQ5</accession>
<sequence>MTLLVGWDGVTRRLVRVTPAGVIRVCSGRAKGIYNIQADANGYTTTCADCPVSEVMLRSFPDNSGRVFVNIGIAAALNVGYPLFTGEW</sequence>
<feature type="non-terminal residue" evidence="1">
    <location>
        <position position="88"/>
    </location>
</feature>
<comment type="caution">
    <text evidence="1">The sequence shown here is derived from an EMBL/GenBank/DDBJ whole genome shotgun (WGS) entry which is preliminary data.</text>
</comment>
<protein>
    <submittedName>
        <fullName evidence="1">Uncharacterized protein</fullName>
    </submittedName>
</protein>
<dbReference type="AlphaFoldDB" id="X1TUQ5"/>